<organism evidence="1 2">
    <name type="scientific">Bacillus cereus</name>
    <dbReference type="NCBI Taxonomy" id="1396"/>
    <lineage>
        <taxon>Bacteria</taxon>
        <taxon>Bacillati</taxon>
        <taxon>Bacillota</taxon>
        <taxon>Bacilli</taxon>
        <taxon>Bacillales</taxon>
        <taxon>Bacillaceae</taxon>
        <taxon>Bacillus</taxon>
        <taxon>Bacillus cereus group</taxon>
    </lineage>
</organism>
<evidence type="ECO:0000313" key="1">
    <source>
        <dbReference type="EMBL" id="MBK1611826.1"/>
    </source>
</evidence>
<accession>A0ABD4LMC4</accession>
<name>A0ABD4LMC4_BACCE</name>
<dbReference type="PANTHER" id="PTHR37297:SF1">
    <property type="entry name" value="PROTEIN NRDI"/>
    <property type="match status" value="1"/>
</dbReference>
<dbReference type="InterPro" id="IPR004465">
    <property type="entry name" value="RNR_NrdI"/>
</dbReference>
<dbReference type="Proteomes" id="UP000613452">
    <property type="component" value="Unassembled WGS sequence"/>
</dbReference>
<dbReference type="NCBIfam" id="TIGR00333">
    <property type="entry name" value="nrdI"/>
    <property type="match status" value="1"/>
</dbReference>
<protein>
    <submittedName>
        <fullName evidence="1">Class Ib ribonucleoside-diphosphate reductase assembly flavoprotein NrdI</fullName>
    </submittedName>
</protein>
<dbReference type="AlphaFoldDB" id="A0ABD4LMC4"/>
<sequence>MKIVYASMTGNVQRFVSNLKFPSIKIEKGKQLVINEPFVLITYTTGVGKVPVEVKEFLQHNSMNMVAVVGSGNRNWGMNFCKGAVDIATHYNVPLLHKFEISGLEEDVEIVTSKIRDIRKDD</sequence>
<dbReference type="EMBL" id="JAEFBZ010000007">
    <property type="protein sequence ID" value="MBK1611826.1"/>
    <property type="molecule type" value="Genomic_DNA"/>
</dbReference>
<gene>
    <name evidence="1" type="primary">nrdI</name>
    <name evidence="1" type="ORF">JCR31_28760</name>
</gene>
<dbReference type="RefSeq" id="WP_200152658.1">
    <property type="nucleotide sequence ID" value="NZ_JAEFBZ010000007.1"/>
</dbReference>
<dbReference type="SUPFAM" id="SSF52218">
    <property type="entry name" value="Flavoproteins"/>
    <property type="match status" value="1"/>
</dbReference>
<dbReference type="PANTHER" id="PTHR37297">
    <property type="entry name" value="PROTEIN NRDI"/>
    <property type="match status" value="1"/>
</dbReference>
<comment type="caution">
    <text evidence="1">The sequence shown here is derived from an EMBL/GenBank/DDBJ whole genome shotgun (WGS) entry which is preliminary data.</text>
</comment>
<proteinExistence type="predicted"/>
<dbReference type="InterPro" id="IPR029039">
    <property type="entry name" value="Flavoprotein-like_sf"/>
</dbReference>
<dbReference type="Gene3D" id="3.40.50.360">
    <property type="match status" value="1"/>
</dbReference>
<evidence type="ECO:0000313" key="2">
    <source>
        <dbReference type="Proteomes" id="UP000613452"/>
    </source>
</evidence>
<reference evidence="1 2" key="1">
    <citation type="submission" date="2020-12" db="EMBL/GenBank/DDBJ databases">
        <title>Genome assembly for a thermostable protease producing Bacillus cereus MAKP1 strain isolated from chicken gut.</title>
        <authorList>
            <person name="Malaviya A."/>
        </authorList>
    </citation>
    <scope>NUCLEOTIDE SEQUENCE [LARGE SCALE GENOMIC DNA]</scope>
    <source>
        <strain evidence="1 2">MAKP1</strain>
    </source>
</reference>
<dbReference type="PIRSF" id="PIRSF005087">
    <property type="entry name" value="NrdI"/>
    <property type="match status" value="1"/>
</dbReference>
<dbReference type="Pfam" id="PF07972">
    <property type="entry name" value="Flavodoxin_NdrI"/>
    <property type="match status" value="1"/>
</dbReference>